<keyword evidence="4 11" id="KW-0812">Transmembrane</keyword>
<dbReference type="OrthoDB" id="6265222at2759"/>
<evidence type="ECO:0000256" key="4">
    <source>
        <dbReference type="ARBA" id="ARBA00022692"/>
    </source>
</evidence>
<comment type="similarity">
    <text evidence="11">Belongs to the amiloride-sensitive sodium channel (TC 1.A.6) family.</text>
</comment>
<dbReference type="AlphaFoldDB" id="A0A0R3WD47"/>
<feature type="transmembrane region" description="Helical" evidence="13">
    <location>
        <begin position="61"/>
        <end position="83"/>
    </location>
</feature>
<keyword evidence="6" id="KW-0915">Sodium</keyword>
<dbReference type="PANTHER" id="PTHR11690:SF300">
    <property type="entry name" value="PICKPOCKET PROTEIN 19"/>
    <property type="match status" value="1"/>
</dbReference>
<dbReference type="WBParaSite" id="TASK_0000867301-mRNA-1">
    <property type="protein sequence ID" value="TASK_0000867301-mRNA-1"/>
    <property type="gene ID" value="TASK_0000867301"/>
</dbReference>
<feature type="compositionally biased region" description="Polar residues" evidence="12">
    <location>
        <begin position="751"/>
        <end position="760"/>
    </location>
</feature>
<evidence type="ECO:0000256" key="11">
    <source>
        <dbReference type="RuleBase" id="RU000679"/>
    </source>
</evidence>
<reference evidence="14 15" key="2">
    <citation type="submission" date="2018-11" db="EMBL/GenBank/DDBJ databases">
        <authorList>
            <consortium name="Pathogen Informatics"/>
        </authorList>
    </citation>
    <scope>NUCLEOTIDE SEQUENCE [LARGE SCALE GENOMIC DNA]</scope>
</reference>
<feature type="region of interest" description="Disordered" evidence="12">
    <location>
        <begin position="781"/>
        <end position="809"/>
    </location>
</feature>
<dbReference type="Proteomes" id="UP000282613">
    <property type="component" value="Unassembled WGS sequence"/>
</dbReference>
<keyword evidence="5 13" id="KW-1133">Transmembrane helix</keyword>
<comment type="subcellular location">
    <subcellularLocation>
        <location evidence="1">Membrane</location>
        <topology evidence="1">Multi-pass membrane protein</topology>
    </subcellularLocation>
</comment>
<organism evidence="16">
    <name type="scientific">Taenia asiatica</name>
    <name type="common">Asian tapeworm</name>
    <dbReference type="NCBI Taxonomy" id="60517"/>
    <lineage>
        <taxon>Eukaryota</taxon>
        <taxon>Metazoa</taxon>
        <taxon>Spiralia</taxon>
        <taxon>Lophotrochozoa</taxon>
        <taxon>Platyhelminthes</taxon>
        <taxon>Cestoda</taxon>
        <taxon>Eucestoda</taxon>
        <taxon>Cyclophyllidea</taxon>
        <taxon>Taeniidae</taxon>
        <taxon>Taenia</taxon>
    </lineage>
</organism>
<dbReference type="GO" id="GO:0015280">
    <property type="term" value="F:ligand-gated sodium channel activity"/>
    <property type="evidence" value="ECO:0007669"/>
    <property type="project" value="TreeGrafter"/>
</dbReference>
<dbReference type="PRINTS" id="PR01078">
    <property type="entry name" value="AMINACHANNEL"/>
</dbReference>
<gene>
    <name evidence="14" type="ORF">TASK_LOCUS8674</name>
</gene>
<feature type="compositionally biased region" description="Basic and acidic residues" evidence="12">
    <location>
        <begin position="787"/>
        <end position="796"/>
    </location>
</feature>
<evidence type="ECO:0000256" key="3">
    <source>
        <dbReference type="ARBA" id="ARBA00022461"/>
    </source>
</evidence>
<dbReference type="STRING" id="60517.A0A0R3WD47"/>
<evidence type="ECO:0000256" key="12">
    <source>
        <dbReference type="SAM" id="MobiDB-lite"/>
    </source>
</evidence>
<keyword evidence="2 11" id="KW-0813">Transport</keyword>
<evidence type="ECO:0000256" key="7">
    <source>
        <dbReference type="ARBA" id="ARBA00023065"/>
    </source>
</evidence>
<feature type="transmembrane region" description="Helical" evidence="13">
    <location>
        <begin position="595"/>
        <end position="619"/>
    </location>
</feature>
<dbReference type="InterPro" id="IPR001873">
    <property type="entry name" value="ENaC"/>
</dbReference>
<evidence type="ECO:0000256" key="13">
    <source>
        <dbReference type="SAM" id="Phobius"/>
    </source>
</evidence>
<keyword evidence="10 11" id="KW-0407">Ion channel</keyword>
<accession>A0A0R3WD47</accession>
<dbReference type="Gene3D" id="2.60.470.10">
    <property type="entry name" value="Acid-sensing ion channels like domains"/>
    <property type="match status" value="1"/>
</dbReference>
<keyword evidence="15" id="KW-1185">Reference proteome</keyword>
<evidence type="ECO:0000256" key="5">
    <source>
        <dbReference type="ARBA" id="ARBA00022989"/>
    </source>
</evidence>
<evidence type="ECO:0000256" key="2">
    <source>
        <dbReference type="ARBA" id="ARBA00022448"/>
    </source>
</evidence>
<evidence type="ECO:0000256" key="6">
    <source>
        <dbReference type="ARBA" id="ARBA00023053"/>
    </source>
</evidence>
<dbReference type="PANTHER" id="PTHR11690">
    <property type="entry name" value="AMILORIDE-SENSITIVE SODIUM CHANNEL-RELATED"/>
    <property type="match status" value="1"/>
</dbReference>
<evidence type="ECO:0000256" key="8">
    <source>
        <dbReference type="ARBA" id="ARBA00023136"/>
    </source>
</evidence>
<name>A0A0R3WD47_TAEAS</name>
<keyword evidence="9 11" id="KW-0739">Sodium transport</keyword>
<evidence type="ECO:0000313" key="16">
    <source>
        <dbReference type="WBParaSite" id="TASK_0000867301-mRNA-1"/>
    </source>
</evidence>
<proteinExistence type="inferred from homology"/>
<dbReference type="GO" id="GO:0005886">
    <property type="term" value="C:plasma membrane"/>
    <property type="evidence" value="ECO:0007669"/>
    <property type="project" value="TreeGrafter"/>
</dbReference>
<feature type="transmembrane region" description="Helical" evidence="13">
    <location>
        <begin position="569"/>
        <end position="588"/>
    </location>
</feature>
<feature type="region of interest" description="Disordered" evidence="12">
    <location>
        <begin position="690"/>
        <end position="760"/>
    </location>
</feature>
<keyword evidence="3 11" id="KW-0894">Sodium channel</keyword>
<keyword evidence="8 13" id="KW-0472">Membrane</keyword>
<evidence type="ECO:0000256" key="9">
    <source>
        <dbReference type="ARBA" id="ARBA00023201"/>
    </source>
</evidence>
<evidence type="ECO:0000256" key="1">
    <source>
        <dbReference type="ARBA" id="ARBA00004141"/>
    </source>
</evidence>
<dbReference type="Pfam" id="PF00858">
    <property type="entry name" value="ASC"/>
    <property type="match status" value="1"/>
</dbReference>
<evidence type="ECO:0000313" key="14">
    <source>
        <dbReference type="EMBL" id="VDK40820.1"/>
    </source>
</evidence>
<evidence type="ECO:0000313" key="15">
    <source>
        <dbReference type="Proteomes" id="UP000282613"/>
    </source>
</evidence>
<evidence type="ECO:0000256" key="10">
    <source>
        <dbReference type="ARBA" id="ARBA00023303"/>
    </source>
</evidence>
<dbReference type="Gene3D" id="1.10.287.770">
    <property type="entry name" value="YojJ-like"/>
    <property type="match status" value="1"/>
</dbReference>
<dbReference type="EMBL" id="UYRS01018860">
    <property type="protein sequence ID" value="VDK40820.1"/>
    <property type="molecule type" value="Genomic_DNA"/>
</dbReference>
<sequence length="859" mass="97180">MGSQTKTTAGLEGEAAAMEYFEGRKPSYLPYYIARHGRLARRRLLHARSKEHALKHIDIRIGWLALFWLLVFIIVMTILIALLKDLILTYISNPVATQILSENEILIFPDVTICPVAPFSNFSLPQEDLAELETLKSRVVQKLRYAGLHPSDLNVQAAMLIQLATHRRMSDPRSYDHLMYCTYNGEHCSFANFTEVVHLRYLKCFTFSPREQKRRVTVGAGLTFVYVAEQNGTGADPYMILDDLETKEQRLISMYVVVGDNFGSRQYRQLGAWQFSPNLFQSHMFDASSYDGINIFVHNPGTFPGYEISSMPSSFAVHFGQIARIQVTGLQFVSTTRGFKKCSKYPKPYKYTSLGGLTRYLEYHYTYEDCVANRKQSHILETCGCYSDLLHVPHIPEPDDDPQARGTAKVLDLSHLRVDFCRDLQDRTSQRARANFECHERLSKLPTSNVLDAYINPDLLWESRDDPDMRKKLRQEVCPVNCNKMLYQTRKIEVSNINDNFTMKLPLITRHMMDLNLSTLDSNTAIHQKWSQMLGDATGEKTNFTNGKNIIIIDIRLRSARVDTWNEEVTSTLFALMANIGGTLGLCAGISFLSALFLLIFFGNAFYHLIMLVVVWFWWNIFQGKPKAAEVEELRMLDVQSKVFEEEEDDVRPFRSSGHMRVVSSAIKAREKSFIYDPWVAAQMQYGRPRSGTGVENNSDPSANRGGLYGDTGSIDGANVRTAPSDPKNAEDAASKLSLPIQDADARGEGSTLQTSSTRMPLSRCVENMLNLLQGHPRLQLHPARSGSHEGTDGQERSVSPPEIRTGDCSPMMLRQRKRGKSAGTGIECHEPKIVVEEALRAVPTKMQHFFAHTIHAPK</sequence>
<protein>
    <submittedName>
        <fullName evidence="16">Amiloride-sensitive sodium channel</fullName>
    </submittedName>
</protein>
<keyword evidence="7 11" id="KW-0406">Ion transport</keyword>
<reference evidence="16" key="1">
    <citation type="submission" date="2016-04" db="UniProtKB">
        <authorList>
            <consortium name="WormBaseParasite"/>
        </authorList>
    </citation>
    <scope>IDENTIFICATION</scope>
</reference>